<evidence type="ECO:0000313" key="2">
    <source>
        <dbReference type="Proteomes" id="UP001172101"/>
    </source>
</evidence>
<reference evidence="1" key="1">
    <citation type="submission" date="2023-06" db="EMBL/GenBank/DDBJ databases">
        <title>Genome-scale phylogeny and comparative genomics of the fungal order Sordariales.</title>
        <authorList>
            <consortium name="Lawrence Berkeley National Laboratory"/>
            <person name="Hensen N."/>
            <person name="Bonometti L."/>
            <person name="Westerberg I."/>
            <person name="Brannstrom I.O."/>
            <person name="Guillou S."/>
            <person name="Cros-Aarteil S."/>
            <person name="Calhoun S."/>
            <person name="Haridas S."/>
            <person name="Kuo A."/>
            <person name="Mondo S."/>
            <person name="Pangilinan J."/>
            <person name="Riley R."/>
            <person name="LaButti K."/>
            <person name="Andreopoulos B."/>
            <person name="Lipzen A."/>
            <person name="Chen C."/>
            <person name="Yanf M."/>
            <person name="Daum C."/>
            <person name="Ng V."/>
            <person name="Clum A."/>
            <person name="Steindorff A."/>
            <person name="Ohm R."/>
            <person name="Martin F."/>
            <person name="Silar P."/>
            <person name="Natvig D."/>
            <person name="Lalanne C."/>
            <person name="Gautier V."/>
            <person name="Ament-velasquez S.L."/>
            <person name="Kruys A."/>
            <person name="Hutchinson M.I."/>
            <person name="Powell A.J."/>
            <person name="Barry K."/>
            <person name="Miller A.N."/>
            <person name="Grigoriev I.V."/>
            <person name="Debuchy R."/>
            <person name="Gladieux P."/>
            <person name="Thoren M.H."/>
            <person name="Johannesson H."/>
        </authorList>
    </citation>
    <scope>NUCLEOTIDE SEQUENCE</scope>
    <source>
        <strain evidence="1">SMH2392-1A</strain>
    </source>
</reference>
<accession>A0AA40E3M0</accession>
<keyword evidence="2" id="KW-1185">Reference proteome</keyword>
<dbReference type="GeneID" id="85322620"/>
<protein>
    <submittedName>
        <fullName evidence="1">Uncharacterized protein</fullName>
    </submittedName>
</protein>
<dbReference type="Proteomes" id="UP001172101">
    <property type="component" value="Unassembled WGS sequence"/>
</dbReference>
<dbReference type="RefSeq" id="XP_060299670.1">
    <property type="nucleotide sequence ID" value="XM_060439350.1"/>
</dbReference>
<dbReference type="AlphaFoldDB" id="A0AA40E3M0"/>
<proteinExistence type="predicted"/>
<dbReference type="EMBL" id="JAUIRO010000002">
    <property type="protein sequence ID" value="KAK0726814.1"/>
    <property type="molecule type" value="Genomic_DNA"/>
</dbReference>
<organism evidence="1 2">
    <name type="scientific">Lasiosphaeria miniovina</name>
    <dbReference type="NCBI Taxonomy" id="1954250"/>
    <lineage>
        <taxon>Eukaryota</taxon>
        <taxon>Fungi</taxon>
        <taxon>Dikarya</taxon>
        <taxon>Ascomycota</taxon>
        <taxon>Pezizomycotina</taxon>
        <taxon>Sordariomycetes</taxon>
        <taxon>Sordariomycetidae</taxon>
        <taxon>Sordariales</taxon>
        <taxon>Lasiosphaeriaceae</taxon>
        <taxon>Lasiosphaeria</taxon>
    </lineage>
</organism>
<sequence length="149" mass="16774">MLGVNAAAITQLAEVTCKAVGVLVRMRKREGEFRRMTPAQKADDIARIRKESGVEFRAATPTYFNYSNEVAVALACPSFEYISRCARCFYVANYKITGDPGQATAEEAYLRENEWNFNYGPWDCAESFEHCHCTYNRTVTGDRDKGVCA</sequence>
<comment type="caution">
    <text evidence="1">The sequence shown here is derived from an EMBL/GenBank/DDBJ whole genome shotgun (WGS) entry which is preliminary data.</text>
</comment>
<evidence type="ECO:0000313" key="1">
    <source>
        <dbReference type="EMBL" id="KAK0726814.1"/>
    </source>
</evidence>
<name>A0AA40E3M0_9PEZI</name>
<gene>
    <name evidence="1" type="ORF">B0T26DRAFT_671565</name>
</gene>